<dbReference type="FunFam" id="3.30.160.60:FF:000303">
    <property type="entry name" value="Zinc finger protein 41"/>
    <property type="match status" value="1"/>
</dbReference>
<dbReference type="GO" id="GO:0010468">
    <property type="term" value="P:regulation of gene expression"/>
    <property type="evidence" value="ECO:0007669"/>
    <property type="project" value="TreeGrafter"/>
</dbReference>
<feature type="binding site" evidence="11">
    <location>
        <position position="502"/>
    </location>
    <ligand>
        <name>Zn(2+)</name>
        <dbReference type="ChEBI" id="CHEBI:29105"/>
    </ligand>
</feature>
<feature type="compositionally biased region" description="Polar residues" evidence="12">
    <location>
        <begin position="660"/>
        <end position="677"/>
    </location>
</feature>
<feature type="region of interest" description="Disordered" evidence="12">
    <location>
        <begin position="606"/>
        <end position="688"/>
    </location>
</feature>
<feature type="domain" description="C2H2-type" evidence="13">
    <location>
        <begin position="305"/>
        <end position="332"/>
    </location>
</feature>
<feature type="binding site" evidence="11">
    <location>
        <position position="15"/>
    </location>
    <ligand>
        <name>Zn(2+)</name>
        <dbReference type="ChEBI" id="CHEBI:29105"/>
    </ligand>
</feature>
<dbReference type="PANTHER" id="PTHR16515">
    <property type="entry name" value="PR DOMAIN ZINC FINGER PROTEIN"/>
    <property type="match status" value="1"/>
</dbReference>
<evidence type="ECO:0000256" key="11">
    <source>
        <dbReference type="PROSITE-ProRule" id="PRU01263"/>
    </source>
</evidence>
<keyword evidence="8" id="KW-0804">Transcription</keyword>
<dbReference type="PROSITE" id="PS00028">
    <property type="entry name" value="ZINC_FINGER_C2H2_1"/>
    <property type="match status" value="10"/>
</dbReference>
<feature type="domain" description="C2H2-type" evidence="13">
    <location>
        <begin position="361"/>
        <end position="383"/>
    </location>
</feature>
<dbReference type="InterPro" id="IPR050331">
    <property type="entry name" value="Zinc_finger"/>
</dbReference>
<feature type="domain" description="C2H2-type" evidence="13">
    <location>
        <begin position="277"/>
        <end position="304"/>
    </location>
</feature>
<feature type="domain" description="ZAD" evidence="14">
    <location>
        <begin position="10"/>
        <end position="94"/>
    </location>
</feature>
<organism evidence="15 16">
    <name type="scientific">Glossina fuscipes</name>
    <dbReference type="NCBI Taxonomy" id="7396"/>
    <lineage>
        <taxon>Eukaryota</taxon>
        <taxon>Metazoa</taxon>
        <taxon>Ecdysozoa</taxon>
        <taxon>Arthropoda</taxon>
        <taxon>Hexapoda</taxon>
        <taxon>Insecta</taxon>
        <taxon>Pterygota</taxon>
        <taxon>Neoptera</taxon>
        <taxon>Endopterygota</taxon>
        <taxon>Diptera</taxon>
        <taxon>Brachycera</taxon>
        <taxon>Muscomorpha</taxon>
        <taxon>Hippoboscoidea</taxon>
        <taxon>Glossinidae</taxon>
        <taxon>Glossina</taxon>
    </lineage>
</organism>
<dbReference type="InterPro" id="IPR012934">
    <property type="entry name" value="Znf_AD"/>
</dbReference>
<evidence type="ECO:0000259" key="13">
    <source>
        <dbReference type="PROSITE" id="PS50157"/>
    </source>
</evidence>
<dbReference type="FunFam" id="3.30.160.60:FF:001668">
    <property type="entry name" value="transcriptional repressor CTCF"/>
    <property type="match status" value="1"/>
</dbReference>
<evidence type="ECO:0000256" key="7">
    <source>
        <dbReference type="ARBA" id="ARBA00023125"/>
    </source>
</evidence>
<reference evidence="16" key="1">
    <citation type="submission" date="2025-08" db="UniProtKB">
        <authorList>
            <consortium name="RefSeq"/>
        </authorList>
    </citation>
    <scope>IDENTIFICATION</scope>
    <source>
        <tissue evidence="16">Whole body pupa</tissue>
    </source>
</reference>
<evidence type="ECO:0000256" key="3">
    <source>
        <dbReference type="ARBA" id="ARBA00022737"/>
    </source>
</evidence>
<dbReference type="Proteomes" id="UP000092443">
    <property type="component" value="Unplaced"/>
</dbReference>
<dbReference type="SMART" id="SM00355">
    <property type="entry name" value="ZnF_C2H2"/>
    <property type="match status" value="10"/>
</dbReference>
<sequence>MVQPDNDKWRICRICLSGEVRRLYSLRLSDHASIRALDDFEDNIISCIEEIGNIKIDLVSHMPDKMCRRCLLLLKGAYKFRELCLRSDKRLKEDLQLKKPFIRGLENYTQEASPETRQEEECKQFICVEEETDFVCDKQEVVYQVETLAETVEDFENVEECELVEEIDDLNTEYFGSIQHLEEKSCNKASRPNNVIPLQIEPIGNIGQELHDVYVQKLNAPAAHNSKENSKTATYKKRKTETINKIVNYVCSYCGNIYNEKSKLTMHLKFHTNEKPHECEICGKRFSMTPQLARHMNSHTGKRPFKCQYCEASFADPSTKIKHERIHTNERPYKCKVCDKSFAYSNVLKVHMITHTGEKPYRCNFCCKKFAQMHHKNDHERRHKRLFLSPLEMPVKVSKQIKDVVMRSLKELREPASYAVIVNHIADKTGNIFSLIDLLLKMKSGLNEKWLVCRICLQQPKETMQTIFDQNSEKDLTQMILECGGVPIKQFDHYPDKICSKCYKYLQVAFKFRTTCQRSHKQLSRFIAPVVVDKLEDDEQEEVCEDEIDLTSSFDETLIVDESDDVLIKFENQIEENNASSKEEYTVHVEEDFDEFVEIYEPMTEEEEQVFELTDEDPQCNMKTEQNEDLEYLETEEDLELPSSDEEYIQMEAKKDDKSQATTKKNSSHASTSQTATKRVKREPKEKRSKESQYICDFCGNKYQSQGRLTEHIKLHKGIKPHECEICGHAFAQTQQLARHMNTHTGNRPYKCNYCPAAFADLSTRNKHHRIHTNERPYVCDVCGKSFTYTNTLKFHKMIHTGEKPFVCDICGKGFQQAYKLRTHKMIHEKKGIKREIIEAEHNQTQNLQDIPIEAMEAQILNM</sequence>
<evidence type="ECO:0000313" key="16">
    <source>
        <dbReference type="RefSeq" id="XP_037892151.1"/>
    </source>
</evidence>
<dbReference type="FunFam" id="3.30.160.60:FF:002537">
    <property type="entry name" value="Trade embargo"/>
    <property type="match status" value="1"/>
</dbReference>
<keyword evidence="7" id="KW-0238">DNA-binding</keyword>
<feature type="domain" description="C2H2-type" evidence="13">
    <location>
        <begin position="694"/>
        <end position="721"/>
    </location>
</feature>
<evidence type="ECO:0000256" key="4">
    <source>
        <dbReference type="ARBA" id="ARBA00022771"/>
    </source>
</evidence>
<evidence type="ECO:0000256" key="9">
    <source>
        <dbReference type="ARBA" id="ARBA00023242"/>
    </source>
</evidence>
<feature type="domain" description="C2H2-type" evidence="13">
    <location>
        <begin position="249"/>
        <end position="276"/>
    </location>
</feature>
<dbReference type="InterPro" id="IPR036236">
    <property type="entry name" value="Znf_C2H2_sf"/>
</dbReference>
<dbReference type="Pfam" id="PF00096">
    <property type="entry name" value="zf-C2H2"/>
    <property type="match status" value="5"/>
</dbReference>
<dbReference type="GO" id="GO:0008270">
    <property type="term" value="F:zinc ion binding"/>
    <property type="evidence" value="ECO:0007669"/>
    <property type="project" value="UniProtKB-UniRule"/>
</dbReference>
<name>A0A9C5Z521_9MUSC</name>
<keyword evidence="5 11" id="KW-0862">Zinc</keyword>
<feature type="domain" description="C2H2-type" evidence="13">
    <location>
        <begin position="750"/>
        <end position="777"/>
    </location>
</feature>
<feature type="binding site" evidence="11">
    <location>
        <position position="456"/>
    </location>
    <ligand>
        <name>Zn(2+)</name>
        <dbReference type="ChEBI" id="CHEBI:29105"/>
    </ligand>
</feature>
<dbReference type="FunFam" id="3.30.160.60:FF:000325">
    <property type="entry name" value="ZFP90 zinc finger protein"/>
    <property type="match status" value="1"/>
</dbReference>
<keyword evidence="9" id="KW-0539">Nucleus</keyword>
<accession>A0A9C5Z521</accession>
<dbReference type="SMART" id="SM00868">
    <property type="entry name" value="zf-AD"/>
    <property type="match status" value="2"/>
</dbReference>
<keyword evidence="6" id="KW-0805">Transcription regulation</keyword>
<protein>
    <submittedName>
        <fullName evidence="16">Zinc finger protein 568</fullName>
    </submittedName>
</protein>
<dbReference type="RefSeq" id="XP_037892151.1">
    <property type="nucleotide sequence ID" value="XM_038036223.1"/>
</dbReference>
<evidence type="ECO:0000259" key="14">
    <source>
        <dbReference type="PROSITE" id="PS51915"/>
    </source>
</evidence>
<dbReference type="AlphaFoldDB" id="A0A9C5Z521"/>
<dbReference type="FunFam" id="3.30.160.60:FF:001182">
    <property type="entry name" value="Zinc finger, C2H2 type"/>
    <property type="match status" value="1"/>
</dbReference>
<feature type="binding site" evidence="11">
    <location>
        <position position="499"/>
    </location>
    <ligand>
        <name>Zn(2+)</name>
        <dbReference type="ChEBI" id="CHEBI:29105"/>
    </ligand>
</feature>
<feature type="binding site" evidence="11">
    <location>
        <position position="70"/>
    </location>
    <ligand>
        <name>Zn(2+)</name>
        <dbReference type="ChEBI" id="CHEBI:29105"/>
    </ligand>
</feature>
<dbReference type="PROSITE" id="PS51915">
    <property type="entry name" value="ZAD"/>
    <property type="match status" value="2"/>
</dbReference>
<dbReference type="KEGG" id="gfs:119639054"/>
<dbReference type="PROSITE" id="PS50157">
    <property type="entry name" value="ZINC_FINGER_C2H2_2"/>
    <property type="match status" value="10"/>
</dbReference>
<keyword evidence="15" id="KW-1185">Reference proteome</keyword>
<dbReference type="Gene3D" id="3.40.1800.20">
    <property type="match status" value="1"/>
</dbReference>
<feature type="domain" description="C2H2-type" evidence="13">
    <location>
        <begin position="333"/>
        <end position="360"/>
    </location>
</feature>
<dbReference type="Pfam" id="PF07776">
    <property type="entry name" value="zf-AD"/>
    <property type="match status" value="2"/>
</dbReference>
<dbReference type="GeneID" id="119639054"/>
<dbReference type="Gene3D" id="3.30.160.60">
    <property type="entry name" value="Classic Zinc Finger"/>
    <property type="match status" value="10"/>
</dbReference>
<feature type="compositionally biased region" description="Acidic residues" evidence="12">
    <location>
        <begin position="606"/>
        <end position="618"/>
    </location>
</feature>
<dbReference type="GO" id="GO:0005634">
    <property type="term" value="C:nucleus"/>
    <property type="evidence" value="ECO:0007669"/>
    <property type="project" value="UniProtKB-SubCell"/>
</dbReference>
<feature type="binding site" evidence="11">
    <location>
        <position position="453"/>
    </location>
    <ligand>
        <name>Zn(2+)</name>
        <dbReference type="ChEBI" id="CHEBI:29105"/>
    </ligand>
</feature>
<feature type="domain" description="C2H2-type" evidence="13">
    <location>
        <begin position="778"/>
        <end position="805"/>
    </location>
</feature>
<keyword evidence="3" id="KW-0677">Repeat</keyword>
<evidence type="ECO:0000313" key="15">
    <source>
        <dbReference type="Proteomes" id="UP000092443"/>
    </source>
</evidence>
<dbReference type="FunFam" id="3.40.1800.20:FF:000001">
    <property type="entry name" value="zinc finger protein 836"/>
    <property type="match status" value="1"/>
</dbReference>
<evidence type="ECO:0000256" key="1">
    <source>
        <dbReference type="ARBA" id="ARBA00004123"/>
    </source>
</evidence>
<dbReference type="PANTHER" id="PTHR16515:SF66">
    <property type="entry name" value="C2H2-TYPE DOMAIN-CONTAINING PROTEIN"/>
    <property type="match status" value="1"/>
</dbReference>
<evidence type="ECO:0000256" key="8">
    <source>
        <dbReference type="ARBA" id="ARBA00023163"/>
    </source>
</evidence>
<feature type="compositionally biased region" description="Acidic residues" evidence="12">
    <location>
        <begin position="627"/>
        <end position="649"/>
    </location>
</feature>
<feature type="binding site" evidence="11">
    <location>
        <position position="12"/>
    </location>
    <ligand>
        <name>Zn(2+)</name>
        <dbReference type="ChEBI" id="CHEBI:29105"/>
    </ligand>
</feature>
<dbReference type="FunFam" id="3.30.160.60:FF:002137">
    <property type="entry name" value="Specific RNA polymerase II transcription factor"/>
    <property type="match status" value="1"/>
</dbReference>
<dbReference type="SUPFAM" id="SSF57667">
    <property type="entry name" value="beta-beta-alpha zinc fingers"/>
    <property type="match status" value="6"/>
</dbReference>
<dbReference type="SUPFAM" id="SSF57716">
    <property type="entry name" value="Glucocorticoid receptor-like (DNA-binding domain)"/>
    <property type="match status" value="2"/>
</dbReference>
<dbReference type="FunFam" id="3.30.160.60:FF:000145">
    <property type="entry name" value="Zinc finger protein 574"/>
    <property type="match status" value="1"/>
</dbReference>
<feature type="domain" description="C2H2-type" evidence="13">
    <location>
        <begin position="806"/>
        <end position="833"/>
    </location>
</feature>
<feature type="binding site" evidence="11">
    <location>
        <position position="67"/>
    </location>
    <ligand>
        <name>Zn(2+)</name>
        <dbReference type="ChEBI" id="CHEBI:29105"/>
    </ligand>
</feature>
<feature type="domain" description="C2H2-type" evidence="13">
    <location>
        <begin position="722"/>
        <end position="749"/>
    </location>
</feature>
<proteinExistence type="predicted"/>
<evidence type="ECO:0000256" key="2">
    <source>
        <dbReference type="ARBA" id="ARBA00022723"/>
    </source>
</evidence>
<evidence type="ECO:0000256" key="5">
    <source>
        <dbReference type="ARBA" id="ARBA00022833"/>
    </source>
</evidence>
<comment type="subcellular location">
    <subcellularLocation>
        <location evidence="1">Nucleus</location>
    </subcellularLocation>
</comment>
<evidence type="ECO:0000256" key="6">
    <source>
        <dbReference type="ARBA" id="ARBA00023015"/>
    </source>
</evidence>
<evidence type="ECO:0000256" key="12">
    <source>
        <dbReference type="SAM" id="MobiDB-lite"/>
    </source>
</evidence>
<feature type="domain" description="ZAD" evidence="14">
    <location>
        <begin position="451"/>
        <end position="526"/>
    </location>
</feature>
<dbReference type="GO" id="GO:1990837">
    <property type="term" value="F:sequence-specific double-stranded DNA binding"/>
    <property type="evidence" value="ECO:0007669"/>
    <property type="project" value="UniProtKB-ARBA"/>
</dbReference>
<keyword evidence="2 11" id="KW-0479">Metal-binding</keyword>
<keyword evidence="4 10" id="KW-0863">Zinc-finger</keyword>
<dbReference type="InterPro" id="IPR013087">
    <property type="entry name" value="Znf_C2H2_type"/>
</dbReference>
<gene>
    <name evidence="16" type="primary">LOC119639054</name>
</gene>
<evidence type="ECO:0000256" key="10">
    <source>
        <dbReference type="PROSITE-ProRule" id="PRU00042"/>
    </source>
</evidence>